<dbReference type="InterPro" id="IPR036188">
    <property type="entry name" value="FAD/NAD-bd_sf"/>
</dbReference>
<dbReference type="SUPFAM" id="SSF51905">
    <property type="entry name" value="FAD/NAD(P)-binding domain"/>
    <property type="match status" value="2"/>
</dbReference>
<evidence type="ECO:0000313" key="2">
    <source>
        <dbReference type="EMBL" id="TMJ03796.1"/>
    </source>
</evidence>
<evidence type="ECO:0000259" key="1">
    <source>
        <dbReference type="Pfam" id="PF07992"/>
    </source>
</evidence>
<feature type="domain" description="FAD/NAD(P)-binding" evidence="1">
    <location>
        <begin position="5"/>
        <end position="287"/>
    </location>
</feature>
<sequence>MAGKRILILGGGFGGITAALELRRALAVDHQITLVDRRGTFVMGLRKLWVLIGRGTRQEGTRSLDTVKARGIQVHRAAVTAIDPRTRTVRTDTARIPFDYLIVALGAEPRTDLIPGFGPPAFNLYDPDDVERVAARIRTFREGRILVAVLGVPYKCPPAPYEAAMMLDDLFRQRGLRDGVEIHASTPQPMSLPVVGAAGCAQVEGQLAGKGIRFTANRKVMKVDGSSLVSDGTTIPADLLIGVPPHRPPVVARESGLTMRGEWISVDPATLRASIDGIFAIGDVVEIPLANGMALPKAGIFAEEQAKVVAAQITGEITGRPQPAPYDGHGYCFIEMGSGQASMVQGDFFATPAPAVQVTPPSAEAYQQKLEFERTRLSSWFAAT</sequence>
<dbReference type="InterPro" id="IPR052541">
    <property type="entry name" value="SQRD"/>
</dbReference>
<dbReference type="AlphaFoldDB" id="A0A537L7C2"/>
<gene>
    <name evidence="2" type="ORF">E6H01_04865</name>
</gene>
<dbReference type="Pfam" id="PF07992">
    <property type="entry name" value="Pyr_redox_2"/>
    <property type="match status" value="1"/>
</dbReference>
<name>A0A537L7C2_9BACT</name>
<dbReference type="Gene3D" id="3.50.50.60">
    <property type="entry name" value="FAD/NAD(P)-binding domain"/>
    <property type="match status" value="2"/>
</dbReference>
<dbReference type="GO" id="GO:0016491">
    <property type="term" value="F:oxidoreductase activity"/>
    <property type="evidence" value="ECO:0007669"/>
    <property type="project" value="InterPro"/>
</dbReference>
<dbReference type="PANTHER" id="PTHR43755">
    <property type="match status" value="1"/>
</dbReference>
<reference evidence="2 3" key="1">
    <citation type="journal article" date="2019" name="Nat. Microbiol.">
        <title>Mediterranean grassland soil C-N compound turnover is dependent on rainfall and depth, and is mediated by genomically divergent microorganisms.</title>
        <authorList>
            <person name="Diamond S."/>
            <person name="Andeer P.F."/>
            <person name="Li Z."/>
            <person name="Crits-Christoph A."/>
            <person name="Burstein D."/>
            <person name="Anantharaman K."/>
            <person name="Lane K.R."/>
            <person name="Thomas B.C."/>
            <person name="Pan C."/>
            <person name="Northen T.R."/>
            <person name="Banfield J.F."/>
        </authorList>
    </citation>
    <scope>NUCLEOTIDE SEQUENCE [LARGE SCALE GENOMIC DNA]</scope>
    <source>
        <strain evidence="2">NP_4</strain>
    </source>
</reference>
<dbReference type="PRINTS" id="PR00368">
    <property type="entry name" value="FADPNR"/>
</dbReference>
<accession>A0A537L7C2</accession>
<dbReference type="EMBL" id="VBAL01000057">
    <property type="protein sequence ID" value="TMJ03796.1"/>
    <property type="molecule type" value="Genomic_DNA"/>
</dbReference>
<dbReference type="PANTHER" id="PTHR43755:SF1">
    <property type="entry name" value="FAD-DEPENDENT PYRIDINE NUCLEOTIDE-DISULPHIDE OXIDOREDUCTASE"/>
    <property type="match status" value="1"/>
</dbReference>
<dbReference type="PRINTS" id="PR00469">
    <property type="entry name" value="PNDRDTASEII"/>
</dbReference>
<dbReference type="InterPro" id="IPR023753">
    <property type="entry name" value="FAD/NAD-binding_dom"/>
</dbReference>
<comment type="caution">
    <text evidence="2">The sequence shown here is derived from an EMBL/GenBank/DDBJ whole genome shotgun (WGS) entry which is preliminary data.</text>
</comment>
<evidence type="ECO:0000313" key="3">
    <source>
        <dbReference type="Proteomes" id="UP000319353"/>
    </source>
</evidence>
<dbReference type="Proteomes" id="UP000319353">
    <property type="component" value="Unassembled WGS sequence"/>
</dbReference>
<proteinExistence type="predicted"/>
<protein>
    <submittedName>
        <fullName evidence="2">NAD(P)/FAD-dependent oxidoreductase</fullName>
    </submittedName>
</protein>
<organism evidence="2 3">
    <name type="scientific">Candidatus Segetimicrobium genomatis</name>
    <dbReference type="NCBI Taxonomy" id="2569760"/>
    <lineage>
        <taxon>Bacteria</taxon>
        <taxon>Bacillati</taxon>
        <taxon>Candidatus Sysuimicrobiota</taxon>
        <taxon>Candidatus Sysuimicrobiia</taxon>
        <taxon>Candidatus Sysuimicrobiales</taxon>
        <taxon>Candidatus Segetimicrobiaceae</taxon>
        <taxon>Candidatus Segetimicrobium</taxon>
    </lineage>
</organism>